<evidence type="ECO:0000313" key="8">
    <source>
        <dbReference type="EMBL" id="KAK5042865.1"/>
    </source>
</evidence>
<sequence>MNKATQPEHFEDGRIGSPEKPANISLEETRSDAELYEKRNKKLNRRLDIRILPLCCWVYLLNFLDRGNIGNSRVLNAETGDDLLQQTNMTADGYAITVTLFSVAYALFEVPSNWVMKHYVRPSLWLAFLLFSWGALTIGFAGVKNYATVVTLRFLIGAFEAGFFPGIVYFITIWYRHDERAVRIACVVAFCNLAGAFGGAIAYGVGHINGRGGLQGFRWLFIIEGIITLLSAIPLWLCLPDYPARAKFLNEDDKRFAEDRLKDRGGGYNREHASRKETLATICSPRMLAHYIAYIADVVPQGSFTFFTPTIVKGLGYTSIHAQLLTVPPWCIGFVVAITLSYSADRFNARGAHITIASIIGGVGWLTAGLLPHDAYVKRYGCLCLAACGAFPVAPSMTNWVTCNTPSLLTIPFAIALHNSSAGVGQIIAQWIWRADEATKGYPTGNFVCAACSFFVAAVIFSLRLLYGRMNANGTVDASGAKRVWAY</sequence>
<comment type="subcellular location">
    <subcellularLocation>
        <location evidence="1">Membrane</location>
        <topology evidence="1">Multi-pass membrane protein</topology>
    </subcellularLocation>
</comment>
<evidence type="ECO:0000256" key="5">
    <source>
        <dbReference type="ARBA" id="ARBA00023136"/>
    </source>
</evidence>
<dbReference type="Proteomes" id="UP001358417">
    <property type="component" value="Unassembled WGS sequence"/>
</dbReference>
<feature type="transmembrane region" description="Helical" evidence="7">
    <location>
        <begin position="182"/>
        <end position="205"/>
    </location>
</feature>
<keyword evidence="9" id="KW-1185">Reference proteome</keyword>
<dbReference type="SUPFAM" id="SSF103473">
    <property type="entry name" value="MFS general substrate transporter"/>
    <property type="match status" value="1"/>
</dbReference>
<evidence type="ECO:0000256" key="1">
    <source>
        <dbReference type="ARBA" id="ARBA00004141"/>
    </source>
</evidence>
<reference evidence="8 9" key="1">
    <citation type="submission" date="2023-08" db="EMBL/GenBank/DDBJ databases">
        <title>Black Yeasts Isolated from many extreme environments.</title>
        <authorList>
            <person name="Coleine C."/>
            <person name="Stajich J.E."/>
            <person name="Selbmann L."/>
        </authorList>
    </citation>
    <scope>NUCLEOTIDE SEQUENCE [LARGE SCALE GENOMIC DNA]</scope>
    <source>
        <strain evidence="8 9">CCFEE 5792</strain>
    </source>
</reference>
<evidence type="ECO:0008006" key="10">
    <source>
        <dbReference type="Google" id="ProtNLM"/>
    </source>
</evidence>
<dbReference type="FunFam" id="1.20.1250.20:FF:000057">
    <property type="entry name" value="MFS general substrate transporter"/>
    <property type="match status" value="1"/>
</dbReference>
<protein>
    <recommendedName>
        <fullName evidence="10">Major facilitator superfamily (MFS) profile domain-containing protein</fullName>
    </recommendedName>
</protein>
<dbReference type="InterPro" id="IPR011701">
    <property type="entry name" value="MFS"/>
</dbReference>
<dbReference type="GO" id="GO:0016020">
    <property type="term" value="C:membrane"/>
    <property type="evidence" value="ECO:0007669"/>
    <property type="project" value="UniProtKB-SubCell"/>
</dbReference>
<evidence type="ECO:0000256" key="7">
    <source>
        <dbReference type="SAM" id="Phobius"/>
    </source>
</evidence>
<proteinExistence type="predicted"/>
<evidence type="ECO:0000256" key="6">
    <source>
        <dbReference type="SAM" id="MobiDB-lite"/>
    </source>
</evidence>
<dbReference type="EMBL" id="JAVRRD010000077">
    <property type="protein sequence ID" value="KAK5042865.1"/>
    <property type="molecule type" value="Genomic_DNA"/>
</dbReference>
<evidence type="ECO:0000256" key="3">
    <source>
        <dbReference type="ARBA" id="ARBA00022692"/>
    </source>
</evidence>
<evidence type="ECO:0000313" key="9">
    <source>
        <dbReference type="Proteomes" id="UP001358417"/>
    </source>
</evidence>
<dbReference type="Gene3D" id="1.20.1250.20">
    <property type="entry name" value="MFS general substrate transporter like domains"/>
    <property type="match status" value="2"/>
</dbReference>
<feature type="transmembrane region" description="Helical" evidence="7">
    <location>
        <begin position="324"/>
        <end position="344"/>
    </location>
</feature>
<evidence type="ECO:0000256" key="4">
    <source>
        <dbReference type="ARBA" id="ARBA00022989"/>
    </source>
</evidence>
<dbReference type="GO" id="GO:0022857">
    <property type="term" value="F:transmembrane transporter activity"/>
    <property type="evidence" value="ECO:0007669"/>
    <property type="project" value="InterPro"/>
</dbReference>
<keyword evidence="2" id="KW-0813">Transport</keyword>
<dbReference type="AlphaFoldDB" id="A0AAV9MRK4"/>
<evidence type="ECO:0000256" key="2">
    <source>
        <dbReference type="ARBA" id="ARBA00022448"/>
    </source>
</evidence>
<dbReference type="GeneID" id="89980582"/>
<keyword evidence="5 7" id="KW-0472">Membrane</keyword>
<keyword evidence="4 7" id="KW-1133">Transmembrane helix</keyword>
<dbReference type="PANTHER" id="PTHR43791">
    <property type="entry name" value="PERMEASE-RELATED"/>
    <property type="match status" value="1"/>
</dbReference>
<dbReference type="InterPro" id="IPR036259">
    <property type="entry name" value="MFS_trans_sf"/>
</dbReference>
<feature type="transmembrane region" description="Helical" evidence="7">
    <location>
        <begin position="93"/>
        <end position="111"/>
    </location>
</feature>
<feature type="transmembrane region" description="Helical" evidence="7">
    <location>
        <begin position="350"/>
        <end position="368"/>
    </location>
</feature>
<keyword evidence="3 7" id="KW-0812">Transmembrane</keyword>
<dbReference type="Pfam" id="PF07690">
    <property type="entry name" value="MFS_1"/>
    <property type="match status" value="1"/>
</dbReference>
<feature type="transmembrane region" description="Helical" evidence="7">
    <location>
        <begin position="123"/>
        <end position="142"/>
    </location>
</feature>
<name>A0AAV9MRK4_9EURO</name>
<accession>A0AAV9MRK4</accession>
<feature type="region of interest" description="Disordered" evidence="6">
    <location>
        <begin position="1"/>
        <end position="22"/>
    </location>
</feature>
<feature type="transmembrane region" description="Helical" evidence="7">
    <location>
        <begin position="154"/>
        <end position="175"/>
    </location>
</feature>
<comment type="caution">
    <text evidence="8">The sequence shown here is derived from an EMBL/GenBank/DDBJ whole genome shotgun (WGS) entry which is preliminary data.</text>
</comment>
<gene>
    <name evidence="8" type="ORF">LTR84_012438</name>
</gene>
<feature type="transmembrane region" description="Helical" evidence="7">
    <location>
        <begin position="47"/>
        <end position="64"/>
    </location>
</feature>
<feature type="transmembrane region" description="Helical" evidence="7">
    <location>
        <begin position="217"/>
        <end position="239"/>
    </location>
</feature>
<feature type="transmembrane region" description="Helical" evidence="7">
    <location>
        <begin position="445"/>
        <end position="467"/>
    </location>
</feature>
<organism evidence="8 9">
    <name type="scientific">Exophiala bonariae</name>
    <dbReference type="NCBI Taxonomy" id="1690606"/>
    <lineage>
        <taxon>Eukaryota</taxon>
        <taxon>Fungi</taxon>
        <taxon>Dikarya</taxon>
        <taxon>Ascomycota</taxon>
        <taxon>Pezizomycotina</taxon>
        <taxon>Eurotiomycetes</taxon>
        <taxon>Chaetothyriomycetidae</taxon>
        <taxon>Chaetothyriales</taxon>
        <taxon>Herpotrichiellaceae</taxon>
        <taxon>Exophiala</taxon>
    </lineage>
</organism>
<dbReference type="RefSeq" id="XP_064699759.1">
    <property type="nucleotide sequence ID" value="XM_064855959.1"/>
</dbReference>
<feature type="compositionally biased region" description="Basic and acidic residues" evidence="6">
    <location>
        <begin position="1"/>
        <end position="14"/>
    </location>
</feature>
<dbReference type="PANTHER" id="PTHR43791:SF49">
    <property type="entry name" value="TRANSPORTER, PUTATIVE (AFU_ORTHOLOGUE AFUA_4G04250)-RELATED"/>
    <property type="match status" value="1"/>
</dbReference>